<dbReference type="EnsemblMetazoa" id="Aqu2.1.42820_001">
    <property type="protein sequence ID" value="Aqu2.1.42820_001"/>
    <property type="gene ID" value="Aqu2.1.42820"/>
</dbReference>
<accession>A0A1X7VSL6</accession>
<reference evidence="2" key="1">
    <citation type="submission" date="2017-05" db="UniProtKB">
        <authorList>
            <consortium name="EnsemblMetazoa"/>
        </authorList>
    </citation>
    <scope>IDENTIFICATION</scope>
</reference>
<evidence type="ECO:0000313" key="2">
    <source>
        <dbReference type="EnsemblMetazoa" id="Aqu2.1.42820_001"/>
    </source>
</evidence>
<dbReference type="AlphaFoldDB" id="A0A1X7VSL6"/>
<sequence>KIRKMQVMQQVILLRTLRKSQWRIWRKSQPKIWRKSTAEFTTKKKPKIKKGKEGEGMYSATYMNSNRNTPSAPSACNLP</sequence>
<feature type="compositionally biased region" description="Polar residues" evidence="1">
    <location>
        <begin position="61"/>
        <end position="79"/>
    </location>
</feature>
<proteinExistence type="predicted"/>
<name>A0A1X7VSL6_AMPQE</name>
<organism evidence="2">
    <name type="scientific">Amphimedon queenslandica</name>
    <name type="common">Sponge</name>
    <dbReference type="NCBI Taxonomy" id="400682"/>
    <lineage>
        <taxon>Eukaryota</taxon>
        <taxon>Metazoa</taxon>
        <taxon>Porifera</taxon>
        <taxon>Demospongiae</taxon>
        <taxon>Heteroscleromorpha</taxon>
        <taxon>Haplosclerida</taxon>
        <taxon>Niphatidae</taxon>
        <taxon>Amphimedon</taxon>
    </lineage>
</organism>
<evidence type="ECO:0000256" key="1">
    <source>
        <dbReference type="SAM" id="MobiDB-lite"/>
    </source>
</evidence>
<feature type="region of interest" description="Disordered" evidence="1">
    <location>
        <begin position="43"/>
        <end position="79"/>
    </location>
</feature>
<dbReference type="InParanoid" id="A0A1X7VSL6"/>
<protein>
    <submittedName>
        <fullName evidence="2">Uncharacterized protein</fullName>
    </submittedName>
</protein>